<feature type="compositionally biased region" description="Polar residues" evidence="5">
    <location>
        <begin position="43"/>
        <end position="53"/>
    </location>
</feature>
<dbReference type="AlphaFoldDB" id="A0A9P1D1L2"/>
<feature type="compositionally biased region" description="Polar residues" evidence="5">
    <location>
        <begin position="1"/>
        <end position="10"/>
    </location>
</feature>
<evidence type="ECO:0000313" key="9">
    <source>
        <dbReference type="Proteomes" id="UP001152797"/>
    </source>
</evidence>
<dbReference type="GO" id="GO:0008270">
    <property type="term" value="F:zinc ion binding"/>
    <property type="evidence" value="ECO:0007669"/>
    <property type="project" value="UniProtKB-KW"/>
</dbReference>
<evidence type="ECO:0000256" key="5">
    <source>
        <dbReference type="SAM" id="MobiDB-lite"/>
    </source>
</evidence>
<feature type="zinc finger region" description="C3H1-type" evidence="4">
    <location>
        <begin position="100"/>
        <end position="123"/>
    </location>
</feature>
<accession>A0A9P1D1L2</accession>
<evidence type="ECO:0000259" key="6">
    <source>
        <dbReference type="PROSITE" id="PS50103"/>
    </source>
</evidence>
<feature type="region of interest" description="Disordered" evidence="5">
    <location>
        <begin position="71"/>
        <end position="90"/>
    </location>
</feature>
<dbReference type="PROSITE" id="PS50103">
    <property type="entry name" value="ZF_C3H1"/>
    <property type="match status" value="1"/>
</dbReference>
<proteinExistence type="predicted"/>
<sequence length="226" mass="24176">MSGTSPTERCSQSSSGSSSSTLTGWVLHVNECLRDASGDSNKETNQSGQSGQSGDEEMKAVAFEDSVVESAPSSAMEIAEPAVHHSRPSREAPAGLYLDPCLFYSYTAGCAKGEECEYSHSIHADQVAVPEAKQRRGQARLRIKKRLNQHFAAQSLYEVHQELQQEARKDSYAKRLIRRHLTGIDSSTSARLATSGASAASGALASTSSTHRTDGSVRSALSSLIL</sequence>
<feature type="domain" description="C3H1-type" evidence="6">
    <location>
        <begin position="100"/>
        <end position="123"/>
    </location>
</feature>
<comment type="caution">
    <text evidence="7">The sequence shown here is derived from an EMBL/GenBank/DDBJ whole genome shotgun (WGS) entry which is preliminary data.</text>
</comment>
<gene>
    <name evidence="7" type="ORF">C1SCF055_LOCUS28587</name>
</gene>
<dbReference type="InterPro" id="IPR000571">
    <property type="entry name" value="Znf_CCCH"/>
</dbReference>
<keyword evidence="3 4" id="KW-0862">Zinc</keyword>
<dbReference type="InterPro" id="IPR036855">
    <property type="entry name" value="Znf_CCCH_sf"/>
</dbReference>
<evidence type="ECO:0000256" key="2">
    <source>
        <dbReference type="ARBA" id="ARBA00022771"/>
    </source>
</evidence>
<dbReference type="Proteomes" id="UP001152797">
    <property type="component" value="Unassembled WGS sequence"/>
</dbReference>
<keyword evidence="9" id="KW-1185">Reference proteome</keyword>
<dbReference type="SUPFAM" id="SSF90229">
    <property type="entry name" value="CCCH zinc finger"/>
    <property type="match status" value="1"/>
</dbReference>
<reference evidence="8 9" key="2">
    <citation type="submission" date="2024-05" db="EMBL/GenBank/DDBJ databases">
        <authorList>
            <person name="Chen Y."/>
            <person name="Shah S."/>
            <person name="Dougan E. K."/>
            <person name="Thang M."/>
            <person name="Chan C."/>
        </authorList>
    </citation>
    <scope>NUCLEOTIDE SEQUENCE [LARGE SCALE GENOMIC DNA]</scope>
</reference>
<evidence type="ECO:0000313" key="7">
    <source>
        <dbReference type="EMBL" id="CAI4002647.1"/>
    </source>
</evidence>
<dbReference type="EMBL" id="CAMXCT010003135">
    <property type="protein sequence ID" value="CAI4002647.1"/>
    <property type="molecule type" value="Genomic_DNA"/>
</dbReference>
<dbReference type="EMBL" id="CAMXCT020003135">
    <property type="protein sequence ID" value="CAL1156022.1"/>
    <property type="molecule type" value="Genomic_DNA"/>
</dbReference>
<name>A0A9P1D1L2_9DINO</name>
<protein>
    <recommendedName>
        <fullName evidence="6">C3H1-type domain-containing protein</fullName>
    </recommendedName>
</protein>
<reference evidence="7" key="1">
    <citation type="submission" date="2022-10" db="EMBL/GenBank/DDBJ databases">
        <authorList>
            <person name="Chen Y."/>
            <person name="Dougan E. K."/>
            <person name="Chan C."/>
            <person name="Rhodes N."/>
            <person name="Thang M."/>
        </authorList>
    </citation>
    <scope>NUCLEOTIDE SEQUENCE</scope>
</reference>
<evidence type="ECO:0000256" key="3">
    <source>
        <dbReference type="ARBA" id="ARBA00022833"/>
    </source>
</evidence>
<organism evidence="7">
    <name type="scientific">Cladocopium goreaui</name>
    <dbReference type="NCBI Taxonomy" id="2562237"/>
    <lineage>
        <taxon>Eukaryota</taxon>
        <taxon>Sar</taxon>
        <taxon>Alveolata</taxon>
        <taxon>Dinophyceae</taxon>
        <taxon>Suessiales</taxon>
        <taxon>Symbiodiniaceae</taxon>
        <taxon>Cladocopium</taxon>
    </lineage>
</organism>
<evidence type="ECO:0000256" key="4">
    <source>
        <dbReference type="PROSITE-ProRule" id="PRU00723"/>
    </source>
</evidence>
<dbReference type="EMBL" id="CAMXCT030003135">
    <property type="protein sequence ID" value="CAL4789959.1"/>
    <property type="molecule type" value="Genomic_DNA"/>
</dbReference>
<feature type="region of interest" description="Disordered" evidence="5">
    <location>
        <begin position="1"/>
        <end position="22"/>
    </location>
</feature>
<feature type="compositionally biased region" description="Low complexity" evidence="5">
    <location>
        <begin position="11"/>
        <end position="20"/>
    </location>
</feature>
<feature type="region of interest" description="Disordered" evidence="5">
    <location>
        <begin position="35"/>
        <end position="57"/>
    </location>
</feature>
<evidence type="ECO:0000256" key="1">
    <source>
        <dbReference type="ARBA" id="ARBA00022723"/>
    </source>
</evidence>
<evidence type="ECO:0000313" key="8">
    <source>
        <dbReference type="EMBL" id="CAL4789959.1"/>
    </source>
</evidence>
<keyword evidence="1 4" id="KW-0479">Metal-binding</keyword>
<keyword evidence="2 4" id="KW-0863">Zinc-finger</keyword>